<evidence type="ECO:0000256" key="1">
    <source>
        <dbReference type="ARBA" id="ARBA00006817"/>
    </source>
</evidence>
<dbReference type="OrthoDB" id="384974at2"/>
<dbReference type="RefSeq" id="WP_023573750.1">
    <property type="nucleotide sequence ID" value="NZ_AVCS01000011.1"/>
</dbReference>
<dbReference type="Gene3D" id="3.30.530.20">
    <property type="match status" value="1"/>
</dbReference>
<dbReference type="Pfam" id="PF08327">
    <property type="entry name" value="AHSA1"/>
    <property type="match status" value="1"/>
</dbReference>
<keyword evidence="4" id="KW-1185">Reference proteome</keyword>
<comment type="similarity">
    <text evidence="1">Belongs to the AHA1 family.</text>
</comment>
<evidence type="ECO:0000259" key="2">
    <source>
        <dbReference type="Pfam" id="PF08327"/>
    </source>
</evidence>
<dbReference type="STRING" id="1107311.Q767_13710"/>
<organism evidence="3 4">
    <name type="scientific">Flavobacterium enshiense DK69</name>
    <dbReference type="NCBI Taxonomy" id="1107311"/>
    <lineage>
        <taxon>Bacteria</taxon>
        <taxon>Pseudomonadati</taxon>
        <taxon>Bacteroidota</taxon>
        <taxon>Flavobacteriia</taxon>
        <taxon>Flavobacteriales</taxon>
        <taxon>Flavobacteriaceae</taxon>
        <taxon>Flavobacterium</taxon>
    </lineage>
</organism>
<accession>V6S8U5</accession>
<dbReference type="EMBL" id="JRLZ01000017">
    <property type="protein sequence ID" value="KGO93991.1"/>
    <property type="molecule type" value="Genomic_DNA"/>
</dbReference>
<dbReference type="InterPro" id="IPR013538">
    <property type="entry name" value="ASHA1/2-like_C"/>
</dbReference>
<dbReference type="PATRIC" id="fig|1107311.3.peg.1729"/>
<dbReference type="AlphaFoldDB" id="V6S8U5"/>
<feature type="domain" description="Activator of Hsp90 ATPase homologue 1/2-like C-terminal" evidence="2">
    <location>
        <begin position="16"/>
        <end position="138"/>
    </location>
</feature>
<comment type="caution">
    <text evidence="3">The sequence shown here is derived from an EMBL/GenBank/DDBJ whole genome shotgun (WGS) entry which is preliminary data.</text>
</comment>
<dbReference type="eggNOG" id="COG3832">
    <property type="taxonomic scope" value="Bacteria"/>
</dbReference>
<dbReference type="Proteomes" id="UP000030149">
    <property type="component" value="Unassembled WGS sequence"/>
</dbReference>
<dbReference type="InterPro" id="IPR023393">
    <property type="entry name" value="START-like_dom_sf"/>
</dbReference>
<reference evidence="3 4" key="2">
    <citation type="journal article" date="2015" name="Stand. Genomic Sci.">
        <title>High quality draft genomic sequence of Flavobacterium enshiense DK69(T) and comparison among Flavobacterium genomes.</title>
        <authorList>
            <person name="Zeng Z."/>
            <person name="Chen C."/>
            <person name="Du H."/>
            <person name="Wang G."/>
            <person name="Li M."/>
        </authorList>
    </citation>
    <scope>NUCLEOTIDE SEQUENCE [LARGE SCALE GENOMIC DNA]</scope>
    <source>
        <strain evidence="3 4">DK69</strain>
    </source>
</reference>
<gene>
    <name evidence="3" type="ORF">Q767_13710</name>
</gene>
<reference evidence="4" key="1">
    <citation type="submission" date="2013-09" db="EMBL/GenBank/DDBJ databases">
        <authorList>
            <person name="Zeng Z."/>
            <person name="Chen C."/>
        </authorList>
    </citation>
    <scope>NUCLEOTIDE SEQUENCE [LARGE SCALE GENOMIC DNA]</scope>
    <source>
        <strain evidence="4">DK69</strain>
    </source>
</reference>
<evidence type="ECO:0000313" key="4">
    <source>
        <dbReference type="Proteomes" id="UP000030149"/>
    </source>
</evidence>
<sequence length="141" mass="16417">MATNERITITVTTSVNAPVDKVWKFWTRPEHITQWNNASDDWHTPQATNDLRPKGKFIYRMEAKDGTFGFDFRGIYSNIKINELIEYAISDGRKVRISFEANENLTTVTETFEPEEVNSLEMQQSGWQAILDNFKKYTESN</sequence>
<evidence type="ECO:0000313" key="3">
    <source>
        <dbReference type="EMBL" id="KGO93991.1"/>
    </source>
</evidence>
<dbReference type="CDD" id="cd08897">
    <property type="entry name" value="SRPBCC_CalC_Aha1-like_4"/>
    <property type="match status" value="1"/>
</dbReference>
<proteinExistence type="inferred from homology"/>
<dbReference type="SUPFAM" id="SSF55961">
    <property type="entry name" value="Bet v1-like"/>
    <property type="match status" value="1"/>
</dbReference>
<name>V6S8U5_9FLAO</name>
<protein>
    <submittedName>
        <fullName evidence="3">Polyketide cyclase</fullName>
    </submittedName>
</protein>